<dbReference type="AlphaFoldDB" id="A0A844DVL3"/>
<dbReference type="Gene3D" id="3.40.50.2000">
    <property type="entry name" value="Glycogen Phosphorylase B"/>
    <property type="match status" value="2"/>
</dbReference>
<dbReference type="RefSeq" id="WP_154277398.1">
    <property type="nucleotide sequence ID" value="NZ_WKQN01000010.1"/>
</dbReference>
<evidence type="ECO:0000259" key="1">
    <source>
        <dbReference type="Pfam" id="PF00534"/>
    </source>
</evidence>
<dbReference type="PANTHER" id="PTHR45947:SF3">
    <property type="entry name" value="SULFOQUINOVOSYL TRANSFERASE SQD2"/>
    <property type="match status" value="1"/>
</dbReference>
<dbReference type="InterPro" id="IPR028098">
    <property type="entry name" value="Glyco_trans_4-like_N"/>
</dbReference>
<comment type="caution">
    <text evidence="3">The sequence shown here is derived from an EMBL/GenBank/DDBJ whole genome shotgun (WGS) entry which is preliminary data.</text>
</comment>
<protein>
    <submittedName>
        <fullName evidence="3">Glycosyltransferase</fullName>
    </submittedName>
</protein>
<dbReference type="InterPro" id="IPR050194">
    <property type="entry name" value="Glycosyltransferase_grp1"/>
</dbReference>
<feature type="domain" description="Glycosyl transferase family 1" evidence="1">
    <location>
        <begin position="180"/>
        <end position="340"/>
    </location>
</feature>
<accession>A0A844DVL3</accession>
<evidence type="ECO:0000259" key="2">
    <source>
        <dbReference type="Pfam" id="PF13579"/>
    </source>
</evidence>
<evidence type="ECO:0000313" key="3">
    <source>
        <dbReference type="EMBL" id="MSC63751.1"/>
    </source>
</evidence>
<dbReference type="Pfam" id="PF00534">
    <property type="entry name" value="Glycos_transf_1"/>
    <property type="match status" value="1"/>
</dbReference>
<feature type="domain" description="Glycosyltransferase subfamily 4-like N-terminal" evidence="2">
    <location>
        <begin position="15"/>
        <end position="125"/>
    </location>
</feature>
<dbReference type="PANTHER" id="PTHR45947">
    <property type="entry name" value="SULFOQUINOVOSYL TRANSFERASE SQD2"/>
    <property type="match status" value="1"/>
</dbReference>
<gene>
    <name evidence="3" type="ORF">GKD95_10515</name>
</gene>
<dbReference type="GO" id="GO:0016757">
    <property type="term" value="F:glycosyltransferase activity"/>
    <property type="evidence" value="ECO:0007669"/>
    <property type="project" value="InterPro"/>
</dbReference>
<dbReference type="EMBL" id="WKQN01000010">
    <property type="protein sequence ID" value="MSC63751.1"/>
    <property type="molecule type" value="Genomic_DNA"/>
</dbReference>
<reference evidence="3 4" key="1">
    <citation type="journal article" date="2019" name="Nat. Med.">
        <title>A library of human gut bacterial isolates paired with longitudinal multiomics data enables mechanistic microbiome research.</title>
        <authorList>
            <person name="Poyet M."/>
            <person name="Groussin M."/>
            <person name="Gibbons S.M."/>
            <person name="Avila-Pacheco J."/>
            <person name="Jiang X."/>
            <person name="Kearney S.M."/>
            <person name="Perrotta A.R."/>
            <person name="Berdy B."/>
            <person name="Zhao S."/>
            <person name="Lieberman T.D."/>
            <person name="Swanson P.K."/>
            <person name="Smith M."/>
            <person name="Roesemann S."/>
            <person name="Alexander J.E."/>
            <person name="Rich S.A."/>
            <person name="Livny J."/>
            <person name="Vlamakis H."/>
            <person name="Clish C."/>
            <person name="Bullock K."/>
            <person name="Deik A."/>
            <person name="Scott J."/>
            <person name="Pierce K.A."/>
            <person name="Xavier R.J."/>
            <person name="Alm E.J."/>
        </authorList>
    </citation>
    <scope>NUCLEOTIDE SEQUENCE [LARGE SCALE GENOMIC DNA]</scope>
    <source>
        <strain evidence="3 4">BIOML-A1</strain>
    </source>
</reference>
<dbReference type="Pfam" id="PF13579">
    <property type="entry name" value="Glyco_trans_4_4"/>
    <property type="match status" value="1"/>
</dbReference>
<organism evidence="3 4">
    <name type="scientific">Faecalibacterium prausnitzii</name>
    <dbReference type="NCBI Taxonomy" id="853"/>
    <lineage>
        <taxon>Bacteria</taxon>
        <taxon>Bacillati</taxon>
        <taxon>Bacillota</taxon>
        <taxon>Clostridia</taxon>
        <taxon>Eubacteriales</taxon>
        <taxon>Oscillospiraceae</taxon>
        <taxon>Faecalibacterium</taxon>
    </lineage>
</organism>
<dbReference type="Proteomes" id="UP000461506">
    <property type="component" value="Unassembled WGS sequence"/>
</dbReference>
<name>A0A844DVL3_9FIRM</name>
<keyword evidence="3" id="KW-0808">Transferase</keyword>
<dbReference type="SUPFAM" id="SSF53756">
    <property type="entry name" value="UDP-Glycosyltransferase/glycogen phosphorylase"/>
    <property type="match status" value="1"/>
</dbReference>
<dbReference type="InterPro" id="IPR001296">
    <property type="entry name" value="Glyco_trans_1"/>
</dbReference>
<dbReference type="CDD" id="cd03812">
    <property type="entry name" value="GT4_CapH-like"/>
    <property type="match status" value="1"/>
</dbReference>
<proteinExistence type="predicted"/>
<sequence length="360" mass="41151">MLRVLQVVTKMDRCGLETLLMNYYRNIDRSKVQFDFLTHREERGQYDDEIEQLGGNIYHVPHLNPLYPGYYKALDNFFLTHPYKIVHSHLDCTSTFPLRAAKKAGVPYRIAHIHSTSQDKDFKYPIKMLSKKMMPYYATDFFACGEAAGKWAFPGKKFVVMKNAIDTAKYIPNASIRSKVRKEFNLENEFLVGHVGRFDPPKNHDFLIKIFAELKKIEPTAKLMLVGGGDRETEIIQKIERLGISKDVILTGVRSDVNELMQAMDVFVLPSLYEGFPVTMMEAQASGLPCIVSDKVPMECAIVDGLVTSVKLSDEISAWVTAIQKTKDIERKNHTKELSEKGYDIKQAADWLKNYYISLS</sequence>
<evidence type="ECO:0000313" key="4">
    <source>
        <dbReference type="Proteomes" id="UP000461506"/>
    </source>
</evidence>